<evidence type="ECO:0000256" key="4">
    <source>
        <dbReference type="ARBA" id="ARBA00022989"/>
    </source>
</evidence>
<evidence type="ECO:0000313" key="9">
    <source>
        <dbReference type="EMBL" id="MBP2408677.1"/>
    </source>
</evidence>
<feature type="transmembrane region" description="Helical" evidence="7">
    <location>
        <begin position="178"/>
        <end position="198"/>
    </location>
</feature>
<evidence type="ECO:0000259" key="8">
    <source>
        <dbReference type="Pfam" id="PF05425"/>
    </source>
</evidence>
<gene>
    <name evidence="9" type="ORF">JOF44_001580</name>
</gene>
<feature type="transmembrane region" description="Helical" evidence="7">
    <location>
        <begin position="248"/>
        <end position="266"/>
    </location>
</feature>
<feature type="transmembrane region" description="Helical" evidence="7">
    <location>
        <begin position="153"/>
        <end position="171"/>
    </location>
</feature>
<feature type="transmembrane region" description="Helical" evidence="7">
    <location>
        <begin position="210"/>
        <end position="236"/>
    </location>
</feature>
<keyword evidence="10" id="KW-1185">Reference proteome</keyword>
<dbReference type="EMBL" id="JAGIOC010000001">
    <property type="protein sequence ID" value="MBP2408677.1"/>
    <property type="molecule type" value="Genomic_DNA"/>
</dbReference>
<feature type="transmembrane region" description="Helical" evidence="7">
    <location>
        <begin position="566"/>
        <end position="590"/>
    </location>
</feature>
<keyword evidence="2" id="KW-1003">Cell membrane</keyword>
<name>A0ABS4YIP7_9MICO</name>
<feature type="transmembrane region" description="Helical" evidence="7">
    <location>
        <begin position="110"/>
        <end position="133"/>
    </location>
</feature>
<dbReference type="InterPro" id="IPR019108">
    <property type="entry name" value="Caa3_assmbl_CtaG-rel"/>
</dbReference>
<proteinExistence type="predicted"/>
<feature type="domain" description="Copper resistance protein D" evidence="8">
    <location>
        <begin position="241"/>
        <end position="338"/>
    </location>
</feature>
<dbReference type="Proteomes" id="UP000698222">
    <property type="component" value="Unassembled WGS sequence"/>
</dbReference>
<dbReference type="InterPro" id="IPR008457">
    <property type="entry name" value="Cu-R_CopD_dom"/>
</dbReference>
<protein>
    <submittedName>
        <fullName evidence="9">Copper resistance protein D</fullName>
    </submittedName>
</protein>
<evidence type="ECO:0000256" key="5">
    <source>
        <dbReference type="ARBA" id="ARBA00023136"/>
    </source>
</evidence>
<dbReference type="PANTHER" id="PTHR34820:SF4">
    <property type="entry name" value="INNER MEMBRANE PROTEIN YEBZ"/>
    <property type="match status" value="1"/>
</dbReference>
<dbReference type="PANTHER" id="PTHR34820">
    <property type="entry name" value="INNER MEMBRANE PROTEIN YEBZ"/>
    <property type="match status" value="1"/>
</dbReference>
<keyword evidence="3 7" id="KW-0812">Transmembrane</keyword>
<feature type="transmembrane region" description="Helical" evidence="7">
    <location>
        <begin position="278"/>
        <end position="296"/>
    </location>
</feature>
<evidence type="ECO:0000256" key="6">
    <source>
        <dbReference type="SAM" id="MobiDB-lite"/>
    </source>
</evidence>
<feature type="transmembrane region" description="Helical" evidence="7">
    <location>
        <begin position="533"/>
        <end position="554"/>
    </location>
</feature>
<evidence type="ECO:0000256" key="1">
    <source>
        <dbReference type="ARBA" id="ARBA00004651"/>
    </source>
</evidence>
<evidence type="ECO:0000256" key="2">
    <source>
        <dbReference type="ARBA" id="ARBA00022475"/>
    </source>
</evidence>
<evidence type="ECO:0000313" key="10">
    <source>
        <dbReference type="Proteomes" id="UP000698222"/>
    </source>
</evidence>
<feature type="transmembrane region" description="Helical" evidence="7">
    <location>
        <begin position="377"/>
        <end position="397"/>
    </location>
</feature>
<feature type="region of interest" description="Disordered" evidence="6">
    <location>
        <begin position="637"/>
        <end position="663"/>
    </location>
</feature>
<dbReference type="Pfam" id="PF05425">
    <property type="entry name" value="CopD"/>
    <property type="match status" value="1"/>
</dbReference>
<feature type="transmembrane region" description="Helical" evidence="7">
    <location>
        <begin position="418"/>
        <end position="440"/>
    </location>
</feature>
<feature type="transmembrane region" description="Helical" evidence="7">
    <location>
        <begin position="446"/>
        <end position="466"/>
    </location>
</feature>
<feature type="transmembrane region" description="Helical" evidence="7">
    <location>
        <begin position="317"/>
        <end position="338"/>
    </location>
</feature>
<evidence type="ECO:0000256" key="3">
    <source>
        <dbReference type="ARBA" id="ARBA00022692"/>
    </source>
</evidence>
<reference evidence="9 10" key="1">
    <citation type="submission" date="2021-03" db="EMBL/GenBank/DDBJ databases">
        <title>Sequencing the genomes of 1000 actinobacteria strains.</title>
        <authorList>
            <person name="Klenk H.-P."/>
        </authorList>
    </citation>
    <scope>NUCLEOTIDE SEQUENCE [LARGE SCALE GENOMIC DNA]</scope>
    <source>
        <strain evidence="9 10">DSM 14564</strain>
    </source>
</reference>
<keyword evidence="4 7" id="KW-1133">Transmembrane helix</keyword>
<feature type="transmembrane region" description="Helical" evidence="7">
    <location>
        <begin position="612"/>
        <end position="632"/>
    </location>
</feature>
<feature type="compositionally biased region" description="Basic and acidic residues" evidence="6">
    <location>
        <begin position="637"/>
        <end position="650"/>
    </location>
</feature>
<comment type="caution">
    <text evidence="9">The sequence shown here is derived from an EMBL/GenBank/DDBJ whole genome shotgun (WGS) entry which is preliminary data.</text>
</comment>
<sequence length="663" mass="69054">MSSMRTRILIVGAAAPWAVLWTVIAAAMAGAPVSMELVDAGPVVRWGLPIVDALGDVVGAATVACLVLALVVLPRRPEPPASEADQDPGAVSRFHPAYERALDIGMGLGMMWSTLLVVRMVLGYALAAGQAPFSPRFGSDLLMYITRLELGQYQLAGAVFVAAASTMLIVVRSRMGLLIALGLVFATLVTKSMTGHASGQTSHEAATSSMIVHLVAAGVWLGGLALLVLVAGQLGARLGDAAERFSSLALACYGALAASGIASALVRLSAPLDLVTTAYGWMLVLKTALLVLLGGAGWWQRRRVLVRQRDSDRRRDFLWLAAGEVFLIAAATGLAAALSNSAPPVPDEPEPVTSTAEALTDYPLPAPPELTTLLTTWRVDVAGMALALGLAVIYLWVRMRRLVPETGGRTWPVARTAAWIAGCAVILWATSGAPGVYAPVQFSAHLGQHALLALVAAPLLVAGRFGDLVRERIAPRSDGSAGLRELVDWKPGSRVGQWLTHPAALALLGAAGFAAIYLTPALGAGLHTAPGRLVILTAAVVVGAAVALPFQGRALGGGRVARVERWVALAVGTGVLAGLAIVLALALPVVEPDWFAAMGRTWGADALGDQRLGGWLLLAMVLVLAVLHGALIPRSRRPSEELSADRDAAARQRTRSAPRPGSS</sequence>
<evidence type="ECO:0000256" key="7">
    <source>
        <dbReference type="SAM" id="Phobius"/>
    </source>
</evidence>
<dbReference type="InterPro" id="IPR032694">
    <property type="entry name" value="CopC/D"/>
</dbReference>
<dbReference type="Pfam" id="PF09678">
    <property type="entry name" value="Caa3_CtaG"/>
    <property type="match status" value="1"/>
</dbReference>
<feature type="transmembrane region" description="Helical" evidence="7">
    <location>
        <begin position="503"/>
        <end position="527"/>
    </location>
</feature>
<accession>A0ABS4YIP7</accession>
<feature type="transmembrane region" description="Helical" evidence="7">
    <location>
        <begin position="53"/>
        <end position="73"/>
    </location>
</feature>
<keyword evidence="5 7" id="KW-0472">Membrane</keyword>
<comment type="subcellular location">
    <subcellularLocation>
        <location evidence="1">Cell membrane</location>
        <topology evidence="1">Multi-pass membrane protein</topology>
    </subcellularLocation>
</comment>
<organism evidence="9 10">
    <name type="scientific">Brachybacterium fresconis</name>
    <dbReference type="NCBI Taxonomy" id="173363"/>
    <lineage>
        <taxon>Bacteria</taxon>
        <taxon>Bacillati</taxon>
        <taxon>Actinomycetota</taxon>
        <taxon>Actinomycetes</taxon>
        <taxon>Micrococcales</taxon>
        <taxon>Dermabacteraceae</taxon>
        <taxon>Brachybacterium</taxon>
    </lineage>
</organism>